<evidence type="ECO:0000313" key="2">
    <source>
        <dbReference type="EMBL" id="MFG1710445.1"/>
    </source>
</evidence>
<gene>
    <name evidence="2" type="ORF">ACFLIM_45490</name>
</gene>
<evidence type="ECO:0008006" key="4">
    <source>
        <dbReference type="Google" id="ProtNLM"/>
    </source>
</evidence>
<protein>
    <recommendedName>
        <fullName evidence="4">Lipoyl-binding domain-containing protein</fullName>
    </recommendedName>
</protein>
<feature type="compositionally biased region" description="Basic and acidic residues" evidence="1">
    <location>
        <begin position="34"/>
        <end position="44"/>
    </location>
</feature>
<accession>A0ABW7AW31</accession>
<dbReference type="RefSeq" id="WP_393176230.1">
    <property type="nucleotide sequence ID" value="NZ_JBICRM010000049.1"/>
</dbReference>
<evidence type="ECO:0000313" key="3">
    <source>
        <dbReference type="Proteomes" id="UP001603978"/>
    </source>
</evidence>
<dbReference type="EMBL" id="JBICRM010000049">
    <property type="protein sequence ID" value="MFG1710445.1"/>
    <property type="molecule type" value="Genomic_DNA"/>
</dbReference>
<keyword evidence="3" id="KW-1185">Reference proteome</keyword>
<comment type="caution">
    <text evidence="2">The sequence shown here is derived from an EMBL/GenBank/DDBJ whole genome shotgun (WGS) entry which is preliminary data.</text>
</comment>
<name>A0ABW7AW31_9ACTN</name>
<organism evidence="2 3">
    <name type="scientific">Nonomuraea marmarensis</name>
    <dbReference type="NCBI Taxonomy" id="3351344"/>
    <lineage>
        <taxon>Bacteria</taxon>
        <taxon>Bacillati</taxon>
        <taxon>Actinomycetota</taxon>
        <taxon>Actinomycetes</taxon>
        <taxon>Streptosporangiales</taxon>
        <taxon>Streptosporangiaceae</taxon>
        <taxon>Nonomuraea</taxon>
    </lineage>
</organism>
<sequence length="103" mass="11055">MTSLEQIAVPAQDRIWSNEKPQPAQDLAGQRCQEGGEKGPVFRRESDSGVVAELPFEDGDLVAQGEDLGVLVPIVKGVKNGPKALTCLFHDSTQLVSRLAGTR</sequence>
<dbReference type="Proteomes" id="UP001603978">
    <property type="component" value="Unassembled WGS sequence"/>
</dbReference>
<evidence type="ECO:0000256" key="1">
    <source>
        <dbReference type="SAM" id="MobiDB-lite"/>
    </source>
</evidence>
<feature type="region of interest" description="Disordered" evidence="1">
    <location>
        <begin position="1"/>
        <end position="44"/>
    </location>
</feature>
<proteinExistence type="predicted"/>
<reference evidence="2 3" key="1">
    <citation type="submission" date="2024-10" db="EMBL/GenBank/DDBJ databases">
        <authorList>
            <person name="Topkara A.R."/>
            <person name="Saygin H."/>
        </authorList>
    </citation>
    <scope>NUCLEOTIDE SEQUENCE [LARGE SCALE GENOMIC DNA]</scope>
    <source>
        <strain evidence="2 3">M3C6</strain>
    </source>
</reference>